<organism evidence="1 2">
    <name type="scientific">Canavalia gladiata</name>
    <name type="common">Sword bean</name>
    <name type="synonym">Dolichos gladiatus</name>
    <dbReference type="NCBI Taxonomy" id="3824"/>
    <lineage>
        <taxon>Eukaryota</taxon>
        <taxon>Viridiplantae</taxon>
        <taxon>Streptophyta</taxon>
        <taxon>Embryophyta</taxon>
        <taxon>Tracheophyta</taxon>
        <taxon>Spermatophyta</taxon>
        <taxon>Magnoliopsida</taxon>
        <taxon>eudicotyledons</taxon>
        <taxon>Gunneridae</taxon>
        <taxon>Pentapetalae</taxon>
        <taxon>rosids</taxon>
        <taxon>fabids</taxon>
        <taxon>Fabales</taxon>
        <taxon>Fabaceae</taxon>
        <taxon>Papilionoideae</taxon>
        <taxon>50 kb inversion clade</taxon>
        <taxon>NPAAA clade</taxon>
        <taxon>indigoferoid/millettioid clade</taxon>
        <taxon>Phaseoleae</taxon>
        <taxon>Canavalia</taxon>
    </lineage>
</organism>
<sequence>MQNRRGRRIDDYEYVDVMVKENNDAIETRLIVDMNFRSSFELTKLTREYKRVNKHSFRHPRVTTHSYGFSMVGHSRIFMPSSIFYFYSKELVRKKKKKRKNEENENENGDDSLFNGELHRARWNNYDSGNEEVARVMM</sequence>
<comment type="caution">
    <text evidence="1">The sequence shown here is derived from an EMBL/GenBank/DDBJ whole genome shotgun (WGS) entry which is preliminary data.</text>
</comment>
<protein>
    <submittedName>
        <fullName evidence="1">Uncharacterized protein</fullName>
    </submittedName>
</protein>
<gene>
    <name evidence="1" type="ORF">VNO77_19275</name>
</gene>
<keyword evidence="2" id="KW-1185">Reference proteome</keyword>
<name>A0AAN9LR20_CANGL</name>
<evidence type="ECO:0000313" key="2">
    <source>
        <dbReference type="Proteomes" id="UP001367508"/>
    </source>
</evidence>
<dbReference type="InterPro" id="IPR006502">
    <property type="entry name" value="PDDEXK-like"/>
</dbReference>
<dbReference type="Proteomes" id="UP001367508">
    <property type="component" value="Unassembled WGS sequence"/>
</dbReference>
<dbReference type="Pfam" id="PF04720">
    <property type="entry name" value="PDDEXK_6"/>
    <property type="match status" value="1"/>
</dbReference>
<evidence type="ECO:0000313" key="1">
    <source>
        <dbReference type="EMBL" id="KAK7338653.1"/>
    </source>
</evidence>
<reference evidence="1 2" key="1">
    <citation type="submission" date="2024-01" db="EMBL/GenBank/DDBJ databases">
        <title>The genomes of 5 underutilized Papilionoideae crops provide insights into root nodulation and disease resistanc.</title>
        <authorList>
            <person name="Jiang F."/>
        </authorList>
    </citation>
    <scope>NUCLEOTIDE SEQUENCE [LARGE SCALE GENOMIC DNA]</scope>
    <source>
        <strain evidence="1">LVBAO_FW01</strain>
        <tissue evidence="1">Leaves</tissue>
    </source>
</reference>
<dbReference type="AlphaFoldDB" id="A0AAN9LR20"/>
<proteinExistence type="predicted"/>
<dbReference type="EMBL" id="JAYMYQ010000004">
    <property type="protein sequence ID" value="KAK7338653.1"/>
    <property type="molecule type" value="Genomic_DNA"/>
</dbReference>
<accession>A0AAN9LR20</accession>